<dbReference type="AlphaFoldDB" id="A0A2T7PXG3"/>
<evidence type="ECO:0000313" key="3">
    <source>
        <dbReference type="Proteomes" id="UP000245119"/>
    </source>
</evidence>
<dbReference type="Proteomes" id="UP000245119">
    <property type="component" value="Linkage Group LG1"/>
</dbReference>
<gene>
    <name evidence="2" type="ORF">C0Q70_00732</name>
</gene>
<accession>A0A2T7PXG3</accession>
<dbReference type="EMBL" id="PZQS01000001">
    <property type="protein sequence ID" value="PVD38121.1"/>
    <property type="molecule type" value="Genomic_DNA"/>
</dbReference>
<comment type="caution">
    <text evidence="2">The sequence shown here is derived from an EMBL/GenBank/DDBJ whole genome shotgun (WGS) entry which is preliminary data.</text>
</comment>
<name>A0A2T7PXG3_POMCA</name>
<evidence type="ECO:0000256" key="1">
    <source>
        <dbReference type="SAM" id="MobiDB-lite"/>
    </source>
</evidence>
<proteinExistence type="predicted"/>
<keyword evidence="3" id="KW-1185">Reference proteome</keyword>
<organism evidence="2 3">
    <name type="scientific">Pomacea canaliculata</name>
    <name type="common">Golden apple snail</name>
    <dbReference type="NCBI Taxonomy" id="400727"/>
    <lineage>
        <taxon>Eukaryota</taxon>
        <taxon>Metazoa</taxon>
        <taxon>Spiralia</taxon>
        <taxon>Lophotrochozoa</taxon>
        <taxon>Mollusca</taxon>
        <taxon>Gastropoda</taxon>
        <taxon>Caenogastropoda</taxon>
        <taxon>Architaenioglossa</taxon>
        <taxon>Ampullarioidea</taxon>
        <taxon>Ampullariidae</taxon>
        <taxon>Pomacea</taxon>
    </lineage>
</organism>
<protein>
    <submittedName>
        <fullName evidence="2">Uncharacterized protein</fullName>
    </submittedName>
</protein>
<reference evidence="2 3" key="1">
    <citation type="submission" date="2018-04" db="EMBL/GenBank/DDBJ databases">
        <title>The genome of golden apple snail Pomacea canaliculata provides insight into stress tolerance and invasive adaptation.</title>
        <authorList>
            <person name="Liu C."/>
            <person name="Liu B."/>
            <person name="Ren Y."/>
            <person name="Zhang Y."/>
            <person name="Wang H."/>
            <person name="Li S."/>
            <person name="Jiang F."/>
            <person name="Yin L."/>
            <person name="Zhang G."/>
            <person name="Qian W."/>
            <person name="Fan W."/>
        </authorList>
    </citation>
    <scope>NUCLEOTIDE SEQUENCE [LARGE SCALE GENOMIC DNA]</scope>
    <source>
        <strain evidence="2">SZHN2017</strain>
        <tissue evidence="2">Muscle</tissue>
    </source>
</reference>
<feature type="region of interest" description="Disordered" evidence="1">
    <location>
        <begin position="36"/>
        <end position="55"/>
    </location>
</feature>
<sequence length="191" mass="20872">MLNPPACHWVPGKGSCRLMLNPPACHWVPGKGSCPPHADPQPATGCQARVPSGEARPTPHPAFQPVVVLLPSGEARPTPHPAFQPVVVLLPSGEARPTPLPALRPVMVLLPSGKASLTPHPALRPVSAWTGFMFFCWNILASCLLYEFSTSCMNVLDRWVDVINTTFPSAVRGFYHTRRFTLLQLLLLFEQ</sequence>
<evidence type="ECO:0000313" key="2">
    <source>
        <dbReference type="EMBL" id="PVD38121.1"/>
    </source>
</evidence>